<accession>A0A2V5K011</accession>
<dbReference type="InterPro" id="IPR023393">
    <property type="entry name" value="START-like_dom_sf"/>
</dbReference>
<organism evidence="1 2">
    <name type="scientific">Paenibacillus flagellatus</name>
    <dbReference type="NCBI Taxonomy" id="2211139"/>
    <lineage>
        <taxon>Bacteria</taxon>
        <taxon>Bacillati</taxon>
        <taxon>Bacillota</taxon>
        <taxon>Bacilli</taxon>
        <taxon>Bacillales</taxon>
        <taxon>Paenibacillaceae</taxon>
        <taxon>Paenibacillus</taxon>
    </lineage>
</organism>
<dbReference type="Gene3D" id="3.30.530.20">
    <property type="match status" value="1"/>
</dbReference>
<name>A0A2V5K011_9BACL</name>
<dbReference type="SUPFAM" id="SSF55961">
    <property type="entry name" value="Bet v1-like"/>
    <property type="match status" value="1"/>
</dbReference>
<evidence type="ECO:0000313" key="1">
    <source>
        <dbReference type="EMBL" id="PYI52499.1"/>
    </source>
</evidence>
<sequence length="132" mass="15283">MSVLQALTVTVTIARPPQEVYDYAREERNFAAWTTSFSRSIRQEDDWWIVETDEDPVYIRFVPRNDYGILDHEARVGDGSIVWNRMRVVPNGSGSEVLFTLFRQPDVSEAKFAEDAGMVRRDLETLRRVLEG</sequence>
<protein>
    <submittedName>
        <fullName evidence="1">Polyketide cyclase</fullName>
    </submittedName>
</protein>
<dbReference type="Proteomes" id="UP000247476">
    <property type="component" value="Unassembled WGS sequence"/>
</dbReference>
<comment type="caution">
    <text evidence="1">The sequence shown here is derived from an EMBL/GenBank/DDBJ whole genome shotgun (WGS) entry which is preliminary data.</text>
</comment>
<dbReference type="AlphaFoldDB" id="A0A2V5K011"/>
<reference evidence="1 2" key="1">
    <citation type="submission" date="2018-05" db="EMBL/GenBank/DDBJ databases">
        <title>Paenibacillus flagellatus sp. nov., isolated from selenium mineral soil.</title>
        <authorList>
            <person name="Dai X."/>
        </authorList>
    </citation>
    <scope>NUCLEOTIDE SEQUENCE [LARGE SCALE GENOMIC DNA]</scope>
    <source>
        <strain evidence="1 2">DXL2</strain>
    </source>
</reference>
<dbReference type="EMBL" id="QJVJ01000009">
    <property type="protein sequence ID" value="PYI52499.1"/>
    <property type="molecule type" value="Genomic_DNA"/>
</dbReference>
<proteinExistence type="predicted"/>
<gene>
    <name evidence="1" type="ORF">DLM86_20190</name>
</gene>
<evidence type="ECO:0000313" key="2">
    <source>
        <dbReference type="Proteomes" id="UP000247476"/>
    </source>
</evidence>
<keyword evidence="2" id="KW-1185">Reference proteome</keyword>